<keyword evidence="1" id="KW-0472">Membrane</keyword>
<evidence type="ECO:0000313" key="5">
    <source>
        <dbReference type="Proteomes" id="UP000663829"/>
    </source>
</evidence>
<dbReference type="AlphaFoldDB" id="A0A813R587"/>
<gene>
    <name evidence="3" type="ORF">GPM918_LOCUS2231</name>
    <name evidence="4" type="ORF">SRO942_LOCUS2231</name>
</gene>
<dbReference type="OrthoDB" id="6431884at2759"/>
<dbReference type="PROSITE" id="PS50835">
    <property type="entry name" value="IG_LIKE"/>
    <property type="match status" value="1"/>
</dbReference>
<evidence type="ECO:0000259" key="2">
    <source>
        <dbReference type="PROSITE" id="PS50835"/>
    </source>
</evidence>
<name>A0A813R587_9BILA</name>
<dbReference type="EMBL" id="CAJOBC010000240">
    <property type="protein sequence ID" value="CAF3559285.1"/>
    <property type="molecule type" value="Genomic_DNA"/>
</dbReference>
<organism evidence="3 5">
    <name type="scientific">Didymodactylos carnosus</name>
    <dbReference type="NCBI Taxonomy" id="1234261"/>
    <lineage>
        <taxon>Eukaryota</taxon>
        <taxon>Metazoa</taxon>
        <taxon>Spiralia</taxon>
        <taxon>Gnathifera</taxon>
        <taxon>Rotifera</taxon>
        <taxon>Eurotatoria</taxon>
        <taxon>Bdelloidea</taxon>
        <taxon>Philodinida</taxon>
        <taxon>Philodinidae</taxon>
        <taxon>Didymodactylos</taxon>
    </lineage>
</organism>
<feature type="transmembrane region" description="Helical" evidence="1">
    <location>
        <begin position="358"/>
        <end position="383"/>
    </location>
</feature>
<dbReference type="InterPro" id="IPR013783">
    <property type="entry name" value="Ig-like_fold"/>
</dbReference>
<sequence length="723" mass="84203">MYENYYKLTNVEHISIQMKMVEINAKLLSQFDSLNSHHNTTEIISYINDVEHQHHHSLFHYDSISKKLRIREKQTLRIQCFIQRALPESILHVYLPTEPKSNHRVERNTTLINEDKTYRTLLTTTFVVTKYYHKKRIYCEGNQKIHDNNYKLLSDGLEMDVSFAPTCHTTFVSYFYTGKNRAVNLTCQMNDANPHRLNFTWILPSGQKRIGNLINATTSYLTIHPSIEDFGTIRCRAQNDFSGIGECDIKMILGASPDPIESCRYTYINATLTVNCAAGFHQGDEDFFCYMYKKQENGSYSEHGRLKGNCAFILPDLKPELHHDFRVFTKNKYGDNYEKSFSITVGKIKDKTRVYRPLITFVVIGACLFALLILCCCCLNKFFRGRRKNKASRDNSLTFQNHISSNGKPPTGLVHTKENGNIYPVRPYRSKDLITSNGGSTLRLAQPRNIYNENETIPTRRSTLKETDLDELLGSAMLTTSTVKSLTMRSNGRIPPTTFSPPLLPFQKETSPLTFDEYHQQHPLVTSQRRSSFQTATKQNAFDLMHEPFYLSDIKLKHRDHDNTERDLREREHYRETRRREYSPYKHDVVETVRRNEDVFNPRRSLVVENQMLTSGSVRNNGNHTDDQSDIEFNTWKEMKESEEIDYGLNSYIDANNTDADHILTDDYNNKETAGADLDIEHLTDYTDDRNDSFQNFDRNDEQTNWNDMRGEEQRYKENGIFV</sequence>
<reference evidence="3" key="1">
    <citation type="submission" date="2021-02" db="EMBL/GenBank/DDBJ databases">
        <authorList>
            <person name="Nowell W R."/>
        </authorList>
    </citation>
    <scope>NUCLEOTIDE SEQUENCE</scope>
</reference>
<keyword evidence="5" id="KW-1185">Reference proteome</keyword>
<dbReference type="Proteomes" id="UP000663829">
    <property type="component" value="Unassembled WGS sequence"/>
</dbReference>
<protein>
    <recommendedName>
        <fullName evidence="2">Ig-like domain-containing protein</fullName>
    </recommendedName>
</protein>
<dbReference type="SUPFAM" id="SSF48726">
    <property type="entry name" value="Immunoglobulin"/>
    <property type="match status" value="1"/>
</dbReference>
<keyword evidence="1" id="KW-0812">Transmembrane</keyword>
<accession>A0A813R587</accession>
<dbReference type="InterPro" id="IPR007110">
    <property type="entry name" value="Ig-like_dom"/>
</dbReference>
<comment type="caution">
    <text evidence="3">The sequence shown here is derived from an EMBL/GenBank/DDBJ whole genome shotgun (WGS) entry which is preliminary data.</text>
</comment>
<dbReference type="InterPro" id="IPR036179">
    <property type="entry name" value="Ig-like_dom_sf"/>
</dbReference>
<dbReference type="CDD" id="cd00096">
    <property type="entry name" value="Ig"/>
    <property type="match status" value="1"/>
</dbReference>
<evidence type="ECO:0000313" key="4">
    <source>
        <dbReference type="EMBL" id="CAF3559285.1"/>
    </source>
</evidence>
<evidence type="ECO:0000313" key="3">
    <source>
        <dbReference type="EMBL" id="CAF0776691.1"/>
    </source>
</evidence>
<dbReference type="Gene3D" id="2.60.40.10">
    <property type="entry name" value="Immunoglobulins"/>
    <property type="match status" value="2"/>
</dbReference>
<dbReference type="EMBL" id="CAJNOQ010000240">
    <property type="protein sequence ID" value="CAF0776691.1"/>
    <property type="molecule type" value="Genomic_DNA"/>
</dbReference>
<proteinExistence type="predicted"/>
<dbReference type="Proteomes" id="UP000681722">
    <property type="component" value="Unassembled WGS sequence"/>
</dbReference>
<evidence type="ECO:0000256" key="1">
    <source>
        <dbReference type="SAM" id="Phobius"/>
    </source>
</evidence>
<feature type="domain" description="Ig-like" evidence="2">
    <location>
        <begin position="165"/>
        <end position="239"/>
    </location>
</feature>
<keyword evidence="1" id="KW-1133">Transmembrane helix</keyword>